<feature type="domain" description="YhdP central" evidence="2">
    <location>
        <begin position="19"/>
        <end position="886"/>
    </location>
</feature>
<dbReference type="AlphaFoldDB" id="A0A3B0XKT1"/>
<accession>A0A3B0XKT1</accession>
<keyword evidence="1" id="KW-0812">Transmembrane</keyword>
<keyword evidence="1" id="KW-1133">Transmembrane helix</keyword>
<dbReference type="Pfam" id="PF13116">
    <property type="entry name" value="YhdP"/>
    <property type="match status" value="1"/>
</dbReference>
<gene>
    <name evidence="3" type="ORF">MNBD_GAMMA11-3122</name>
</gene>
<name>A0A3B0XKT1_9ZZZZ</name>
<protein>
    <recommendedName>
        <fullName evidence="2">YhdP central domain-containing protein</fullName>
    </recommendedName>
</protein>
<dbReference type="PANTHER" id="PTHR38690">
    <property type="entry name" value="PROTEASE-RELATED"/>
    <property type="match status" value="1"/>
</dbReference>
<feature type="transmembrane region" description="Helical" evidence="1">
    <location>
        <begin position="21"/>
        <end position="43"/>
    </location>
</feature>
<dbReference type="PANTHER" id="PTHR38690:SF1">
    <property type="entry name" value="PROTEASE"/>
    <property type="match status" value="1"/>
</dbReference>
<evidence type="ECO:0000313" key="3">
    <source>
        <dbReference type="EMBL" id="VAW62429.1"/>
    </source>
</evidence>
<proteinExistence type="predicted"/>
<dbReference type="InterPro" id="IPR011836">
    <property type="entry name" value="YhdP"/>
</dbReference>
<evidence type="ECO:0000259" key="2">
    <source>
        <dbReference type="Pfam" id="PF13116"/>
    </source>
</evidence>
<keyword evidence="1" id="KW-0472">Membrane</keyword>
<evidence type="ECO:0000256" key="1">
    <source>
        <dbReference type="SAM" id="Phobius"/>
    </source>
</evidence>
<sequence length="1247" mass="139492">MRNNTVTEKKFKKRPVNIRHIKNWLLGIFGLLIILSAISFTLLRVAIKSMPDYKVLIQELASERTGMKIEVGSLDAEIYWLLPRLNLLDVKVSDATGEKLFLRADELILSLDWLGSMQTMMPVVGEIVLSGVDIKIGINKQSQLLVQNYVVHNDINKQLQDVNIGEGEIPVSFKVNEEIKYIVNNLNVNILNSNFEFYDERDTHRNKKFENFSLHLFNNSDEHVFEMKASLPGKYGEDIHLIIDVNGNLFDYTELNGEVYLSVNDIQAAPWLDDYWDYFQLTASGKVNAQLWLSWNAQEITAVQSQLGLTDIVLSYLDTSVNTWKLDKLDAGVQWEKNDTGWQLDVRDLTVVRDGVVRTESSSATVEMVDASRELNLRADFLRIESLVYMAGMGNSFFDKELPWLDFLEKHKPSGRLEQLDASLPMDEPEDIKVNTRFNHISFDLPDSEPSMVHNLQGTVTYRDSRTWLTLESENTQLKFNELFRNSLVISTLKGTLEILHKDHTWSFSTHSLQIDTPHISTVSRMRFIVPEKGNAFLDLTNRFKNGDGEYLGLYLPAGIIDAGTVEWLDSSISKGRIVKGGYQFYGNLNDAPFYKKQGISLADFNVTGFNVSYLDDWPAINNIDAHLRVENDTVLITGKSAAVLNSEITGGRVYIDSFSSPTLDFKGEIETQLGDLKGFVQQSSLRDQVTDYINNVELSGQGKLDLELFLPLYGDYRTEWGGELRFKEGKLKLVKEDYTLTDLQGAVRFAGDTVESRALTGRMDGKLINIDVKTAQQQKDLSYAIGVQGNFSVASLLGPAPELQGLFNGDADWDIRLDIRPSNARRKTEIEIKVASDLKGVSSDLPGKLGKLAAEVIALDMNINIQSDTGIRYDLKLNESMHISLTDKNSQWFIGVDDESVKGKAVYNPAASIDAPLNIELEYLDLNNFLEYPAPGAEVVVDGDVEESNEVNEEADLFVASPGSSSILSPADIPSLRLSAKSLLWKKFRFSRAELKTRQTNLGMIIESLDLVSSDYSVSATGNWLSGWNNKNTTKLDADIVIGDLGKVFKQLELSDNLSQARGGINIGWQWQGAPYELDWGRLRGSANLSLKAGTIKKLDAGIGRLLGLLNFETLLTMDFGSQVSEGFSFDKVKSKFEFSRGNVHTSNFLIKSKAADISMNGFMDIENELLDLKVTVVPNLDSTLSLGTAFVAGPTVGGLVYLFQKVFNTSSLSAYQYTVKGKVDDPKVEVLSVPRTEDDEDEFDF</sequence>
<dbReference type="EMBL" id="UOFG01000169">
    <property type="protein sequence ID" value="VAW62429.1"/>
    <property type="molecule type" value="Genomic_DNA"/>
</dbReference>
<organism evidence="3">
    <name type="scientific">hydrothermal vent metagenome</name>
    <dbReference type="NCBI Taxonomy" id="652676"/>
    <lineage>
        <taxon>unclassified sequences</taxon>
        <taxon>metagenomes</taxon>
        <taxon>ecological metagenomes</taxon>
    </lineage>
</organism>
<dbReference type="InterPro" id="IPR025263">
    <property type="entry name" value="YhdP_central"/>
</dbReference>
<reference evidence="3" key="1">
    <citation type="submission" date="2018-06" db="EMBL/GenBank/DDBJ databases">
        <authorList>
            <person name="Zhirakovskaya E."/>
        </authorList>
    </citation>
    <scope>NUCLEOTIDE SEQUENCE</scope>
</reference>